<evidence type="ECO:0000313" key="2">
    <source>
        <dbReference type="Proteomes" id="UP000282084"/>
    </source>
</evidence>
<dbReference type="SUPFAM" id="SSF47413">
    <property type="entry name" value="lambda repressor-like DNA-binding domains"/>
    <property type="match status" value="1"/>
</dbReference>
<dbReference type="Gene3D" id="1.10.260.40">
    <property type="entry name" value="lambda repressor-like DNA-binding domains"/>
    <property type="match status" value="1"/>
</dbReference>
<dbReference type="InterPro" id="IPR010982">
    <property type="entry name" value="Lambda_DNA-bd_dom_sf"/>
</dbReference>
<name>A0A495VU84_9PSEU</name>
<sequence>MTGDWAAVAQAINQRMAELDISQRELTDRSGVSKAIVGELQNNSAQRRRSRRTLEALSTALDWHAGHLSAVLAGHLPPRPGEPAPRSADDLPGRLAVVEHQLREIRQQLEGLDAISDRVAQLNENVTKMLTYVESDLNRSNR</sequence>
<dbReference type="AlphaFoldDB" id="A0A495VU84"/>
<dbReference type="Proteomes" id="UP000282084">
    <property type="component" value="Unassembled WGS sequence"/>
</dbReference>
<comment type="caution">
    <text evidence="1">The sequence shown here is derived from an EMBL/GenBank/DDBJ whole genome shotgun (WGS) entry which is preliminary data.</text>
</comment>
<dbReference type="GO" id="GO:0003677">
    <property type="term" value="F:DNA binding"/>
    <property type="evidence" value="ECO:0007669"/>
    <property type="project" value="InterPro"/>
</dbReference>
<proteinExistence type="predicted"/>
<reference evidence="1 2" key="1">
    <citation type="submission" date="2018-10" db="EMBL/GenBank/DDBJ databases">
        <title>Sequencing the genomes of 1000 actinobacteria strains.</title>
        <authorList>
            <person name="Klenk H.-P."/>
        </authorList>
    </citation>
    <scope>NUCLEOTIDE SEQUENCE [LARGE SCALE GENOMIC DNA]</scope>
    <source>
        <strain evidence="1 2">DSM 43800</strain>
    </source>
</reference>
<accession>A0A495VU84</accession>
<dbReference type="EMBL" id="RBXO01000001">
    <property type="protein sequence ID" value="RKT52430.1"/>
    <property type="molecule type" value="Genomic_DNA"/>
</dbReference>
<gene>
    <name evidence="1" type="ORF">C8E97_0940</name>
</gene>
<dbReference type="OrthoDB" id="5186342at2"/>
<evidence type="ECO:0000313" key="1">
    <source>
        <dbReference type="EMBL" id="RKT52430.1"/>
    </source>
</evidence>
<keyword evidence="2" id="KW-1185">Reference proteome</keyword>
<protein>
    <recommendedName>
        <fullName evidence="3">Helix-turn-helix protein</fullName>
    </recommendedName>
</protein>
<evidence type="ECO:0008006" key="3">
    <source>
        <dbReference type="Google" id="ProtNLM"/>
    </source>
</evidence>
<organism evidence="1 2">
    <name type="scientific">Saccharothrix australiensis</name>
    <dbReference type="NCBI Taxonomy" id="2072"/>
    <lineage>
        <taxon>Bacteria</taxon>
        <taxon>Bacillati</taxon>
        <taxon>Actinomycetota</taxon>
        <taxon>Actinomycetes</taxon>
        <taxon>Pseudonocardiales</taxon>
        <taxon>Pseudonocardiaceae</taxon>
        <taxon>Saccharothrix</taxon>
    </lineage>
</organism>
<dbReference type="RefSeq" id="WP_121001972.1">
    <property type="nucleotide sequence ID" value="NZ_RBXO01000001.1"/>
</dbReference>